<dbReference type="OMA" id="IVGLHPC"/>
<dbReference type="InterPro" id="IPR025714">
    <property type="entry name" value="Methyltranfer_dom"/>
</dbReference>
<dbReference type="PANTHER" id="PTHR12496:SF2">
    <property type="entry name" value="METHYLTRANSFERASE-LIKE PROTEIN 25B"/>
    <property type="match status" value="1"/>
</dbReference>
<dbReference type="Bgee" id="ENSLACG00000016641">
    <property type="expression patterns" value="Expressed in mesonephros and 6 other cell types or tissues"/>
</dbReference>
<dbReference type="Gene3D" id="3.40.50.150">
    <property type="entry name" value="Vaccinia Virus protein VP39"/>
    <property type="match status" value="1"/>
</dbReference>
<dbReference type="HOGENOM" id="CLU_016581_3_0_1"/>
<dbReference type="EMBL" id="AFYH01035342">
    <property type="status" value="NOT_ANNOTATED_CDS"/>
    <property type="molecule type" value="Genomic_DNA"/>
</dbReference>
<dbReference type="Pfam" id="PF13679">
    <property type="entry name" value="Methyltransf_32"/>
    <property type="match status" value="1"/>
</dbReference>
<dbReference type="InParanoid" id="H3BAJ0"/>
<reference evidence="2" key="3">
    <citation type="submission" date="2025-09" db="UniProtKB">
        <authorList>
            <consortium name="Ensembl"/>
        </authorList>
    </citation>
    <scope>IDENTIFICATION</scope>
</reference>
<dbReference type="Proteomes" id="UP000008672">
    <property type="component" value="Unassembled WGS sequence"/>
</dbReference>
<dbReference type="Ensembl" id="ENSLACT00000019044.1">
    <property type="protein sequence ID" value="ENSLACP00000018911.1"/>
    <property type="gene ID" value="ENSLACG00000016641.1"/>
</dbReference>
<accession>H3BAJ0</accession>
<dbReference type="AlphaFoldDB" id="H3BAJ0"/>
<proteinExistence type="predicted"/>
<name>H3BAJ0_LATCH</name>
<dbReference type="EMBL" id="AFYH01035344">
    <property type="status" value="NOT_ANNOTATED_CDS"/>
    <property type="molecule type" value="Genomic_DNA"/>
</dbReference>
<dbReference type="EMBL" id="AFYH01035343">
    <property type="status" value="NOT_ANNOTATED_CDS"/>
    <property type="molecule type" value="Genomic_DNA"/>
</dbReference>
<feature type="domain" description="Methyltransferase" evidence="1">
    <location>
        <begin position="94"/>
        <end position="324"/>
    </location>
</feature>
<gene>
    <name evidence="2" type="primary">METTL25B</name>
</gene>
<dbReference type="InterPro" id="IPR052220">
    <property type="entry name" value="METTL25"/>
</dbReference>
<dbReference type="eggNOG" id="KOG2651">
    <property type="taxonomic scope" value="Eukaryota"/>
</dbReference>
<keyword evidence="3" id="KW-1185">Reference proteome</keyword>
<protein>
    <submittedName>
        <fullName evidence="2">Methyltransferase like 25B</fullName>
    </submittedName>
</protein>
<dbReference type="STRING" id="7897.ENSLACP00000018911"/>
<dbReference type="EMBL" id="AFYH01035341">
    <property type="status" value="NOT_ANNOTATED_CDS"/>
    <property type="molecule type" value="Genomic_DNA"/>
</dbReference>
<reference evidence="2" key="2">
    <citation type="submission" date="2025-08" db="UniProtKB">
        <authorList>
            <consortium name="Ensembl"/>
        </authorList>
    </citation>
    <scope>IDENTIFICATION</scope>
</reference>
<dbReference type="InterPro" id="IPR029063">
    <property type="entry name" value="SAM-dependent_MTases_sf"/>
</dbReference>
<reference evidence="3" key="1">
    <citation type="submission" date="2011-08" db="EMBL/GenBank/DDBJ databases">
        <title>The draft genome of Latimeria chalumnae.</title>
        <authorList>
            <person name="Di Palma F."/>
            <person name="Alfoldi J."/>
            <person name="Johnson J."/>
            <person name="Berlin A."/>
            <person name="Gnerre S."/>
            <person name="Jaffe D."/>
            <person name="MacCallum I."/>
            <person name="Young S."/>
            <person name="Walker B.J."/>
            <person name="Lander E."/>
            <person name="Lindblad-Toh K."/>
        </authorList>
    </citation>
    <scope>NUCLEOTIDE SEQUENCE [LARGE SCALE GENOMIC DNA]</scope>
    <source>
        <strain evidence="3">Wild caught</strain>
    </source>
</reference>
<evidence type="ECO:0000313" key="3">
    <source>
        <dbReference type="Proteomes" id="UP000008672"/>
    </source>
</evidence>
<sequence length="536" mass="59518">MKLPPSWQTALSNLPAPLLAAQLLEKTATQEVSYRCVWPLSLLAFKATAQTLAFPRSPCEGGSLSPSGLPAEFQENECQSSMLKHIFRKHVKPKKQHEIRQLGKLVKKLCDATGCQQVVDVGSGQGHLSRFLSFGFNLSVTGVEANRDLVTMAIKFDQELVCTLHKELKRATQLYHVLRYPYHIHIPHHVVGWVNPSASWEEFLQLLQSGEDESACCKAKGPERQKPKVNCIEKVEANNPSLTLRNVFSNGADCSRGAKLTTKQSNVECLPASVLPLFKPDEDFVLTGLHACGDLSVTLLRYFVSCPKAVAITSVACCYMKITTEETPVPSGVVAPPLPFVMEPRQEADFGFPVSTWVRGLPGHKLSYKSREVACHAIEDYMGRLKNKSKVLRTHCYRAVLETIIRGIDPAMKRQGIQTIKKVHELPFKEYARLGLERVGLDPNIPLDDTLVESMLSHQEDVTTYFCLALLLAPLVETLILLDRMIYLQEEGFQCELVPLFDPKFSPRNLVIVATKTHQQDGGPSLVSSEPGATGH</sequence>
<dbReference type="GeneTree" id="ENSGT00530000063745"/>
<evidence type="ECO:0000259" key="1">
    <source>
        <dbReference type="Pfam" id="PF13679"/>
    </source>
</evidence>
<evidence type="ECO:0000313" key="2">
    <source>
        <dbReference type="Ensembl" id="ENSLACP00000018911.1"/>
    </source>
</evidence>
<dbReference type="SUPFAM" id="SSF53335">
    <property type="entry name" value="S-adenosyl-L-methionine-dependent methyltransferases"/>
    <property type="match status" value="1"/>
</dbReference>
<dbReference type="FunCoup" id="H3BAJ0">
    <property type="interactions" value="997"/>
</dbReference>
<organism evidence="2 3">
    <name type="scientific">Latimeria chalumnae</name>
    <name type="common">Coelacanth</name>
    <dbReference type="NCBI Taxonomy" id="7897"/>
    <lineage>
        <taxon>Eukaryota</taxon>
        <taxon>Metazoa</taxon>
        <taxon>Chordata</taxon>
        <taxon>Craniata</taxon>
        <taxon>Vertebrata</taxon>
        <taxon>Euteleostomi</taxon>
        <taxon>Coelacanthiformes</taxon>
        <taxon>Coelacanthidae</taxon>
        <taxon>Latimeria</taxon>
    </lineage>
</organism>
<dbReference type="PANTHER" id="PTHR12496">
    <property type="entry name" value="CGI-41 METHYLTRANSFERASE"/>
    <property type="match status" value="1"/>
</dbReference>